<reference evidence="1" key="1">
    <citation type="submission" date="2019-08" db="EMBL/GenBank/DDBJ databases">
        <authorList>
            <person name="Kucharzyk K."/>
            <person name="Murdoch R.W."/>
            <person name="Higgins S."/>
            <person name="Loffler F."/>
        </authorList>
    </citation>
    <scope>NUCLEOTIDE SEQUENCE</scope>
</reference>
<comment type="caution">
    <text evidence="1">The sequence shown here is derived from an EMBL/GenBank/DDBJ whole genome shotgun (WGS) entry which is preliminary data.</text>
</comment>
<dbReference type="PROSITE" id="PS51257">
    <property type="entry name" value="PROKAR_LIPOPROTEIN"/>
    <property type="match status" value="1"/>
</dbReference>
<evidence type="ECO:0008006" key="2">
    <source>
        <dbReference type="Google" id="ProtNLM"/>
    </source>
</evidence>
<dbReference type="AlphaFoldDB" id="A0A644YX40"/>
<name>A0A644YX40_9ZZZZ</name>
<evidence type="ECO:0000313" key="1">
    <source>
        <dbReference type="EMBL" id="MPM33180.1"/>
    </source>
</evidence>
<organism evidence="1">
    <name type="scientific">bioreactor metagenome</name>
    <dbReference type="NCBI Taxonomy" id="1076179"/>
    <lineage>
        <taxon>unclassified sequences</taxon>
        <taxon>metagenomes</taxon>
        <taxon>ecological metagenomes</taxon>
    </lineage>
</organism>
<accession>A0A644YX40</accession>
<sequence>MKLRTFIAAVAVVSAIASCNPKEVSLQEQMTGNWSGIDSIEITVNDTLGNTVIQSINAPIEFEYLADSTFTAKIAVTDTIILNIGGVATVSDSLVTFSGKLDCHSVMDITGTLELNADKSLVFSYMGQNADALTRHKGKAVLTRKEEVKEQK</sequence>
<dbReference type="EMBL" id="VSSQ01006581">
    <property type="protein sequence ID" value="MPM33180.1"/>
    <property type="molecule type" value="Genomic_DNA"/>
</dbReference>
<gene>
    <name evidence="1" type="ORF">SDC9_79749</name>
</gene>
<protein>
    <recommendedName>
        <fullName evidence="2">Lipocalin-like domain-containing protein</fullName>
    </recommendedName>
</protein>
<proteinExistence type="predicted"/>